<evidence type="ECO:0000313" key="5">
    <source>
        <dbReference type="Proteomes" id="UP001649230"/>
    </source>
</evidence>
<reference evidence="4 5" key="1">
    <citation type="journal article" date="2024" name="Int. J. Syst. Evol. Microbiol.">
        <title>Paenibacillus hexagrammi sp. nov., a novel bacterium isolated from the gut content of Hexagrammos agrammus.</title>
        <authorList>
            <person name="Jung H.K."/>
            <person name="Kim D.G."/>
            <person name="Zin H."/>
            <person name="Park J."/>
            <person name="Jung H."/>
            <person name="Kim Y.O."/>
            <person name="Kong H.J."/>
            <person name="Kim J.W."/>
            <person name="Kim Y.S."/>
        </authorList>
    </citation>
    <scope>NUCLEOTIDE SEQUENCE [LARGE SCALE GENOMIC DNA]</scope>
    <source>
        <strain evidence="4 5">YPD9-1</strain>
    </source>
</reference>
<evidence type="ECO:0000256" key="1">
    <source>
        <dbReference type="SAM" id="MobiDB-lite"/>
    </source>
</evidence>
<feature type="domain" description="SLH" evidence="3">
    <location>
        <begin position="104"/>
        <end position="169"/>
    </location>
</feature>
<feature type="compositionally biased region" description="Low complexity" evidence="1">
    <location>
        <begin position="226"/>
        <end position="241"/>
    </location>
</feature>
<feature type="chain" id="PRO_5045778517" evidence="2">
    <location>
        <begin position="25"/>
        <end position="467"/>
    </location>
</feature>
<dbReference type="RefSeq" id="WP_235122150.1">
    <property type="nucleotide sequence ID" value="NZ_CP090978.1"/>
</dbReference>
<evidence type="ECO:0000259" key="3">
    <source>
        <dbReference type="PROSITE" id="PS51272"/>
    </source>
</evidence>
<dbReference type="PROSITE" id="PS51272">
    <property type="entry name" value="SLH"/>
    <property type="match status" value="2"/>
</dbReference>
<dbReference type="Pfam" id="PF00395">
    <property type="entry name" value="SLH"/>
    <property type="match status" value="2"/>
</dbReference>
<name>A0ABY3SQR3_9BACL</name>
<gene>
    <name evidence="4" type="ORF">L0M14_11105</name>
</gene>
<dbReference type="InterPro" id="IPR001119">
    <property type="entry name" value="SLH_dom"/>
</dbReference>
<keyword evidence="2" id="KW-0732">Signal</keyword>
<proteinExistence type="predicted"/>
<protein>
    <submittedName>
        <fullName evidence="4">S-layer homology domain-containing protein</fullName>
    </submittedName>
</protein>
<keyword evidence="5" id="KW-1185">Reference proteome</keyword>
<feature type="domain" description="SLH" evidence="3">
    <location>
        <begin position="170"/>
        <end position="230"/>
    </location>
</feature>
<evidence type="ECO:0000313" key="4">
    <source>
        <dbReference type="EMBL" id="UJF35589.1"/>
    </source>
</evidence>
<dbReference type="Proteomes" id="UP001649230">
    <property type="component" value="Chromosome"/>
</dbReference>
<feature type="signal peptide" evidence="2">
    <location>
        <begin position="1"/>
        <end position="24"/>
    </location>
</feature>
<organism evidence="4 5">
    <name type="scientific">Paenibacillus hexagrammi</name>
    <dbReference type="NCBI Taxonomy" id="2908839"/>
    <lineage>
        <taxon>Bacteria</taxon>
        <taxon>Bacillati</taxon>
        <taxon>Bacillota</taxon>
        <taxon>Bacilli</taxon>
        <taxon>Bacillales</taxon>
        <taxon>Paenibacillaceae</taxon>
        <taxon>Paenibacillus</taxon>
    </lineage>
</organism>
<dbReference type="EMBL" id="CP090978">
    <property type="protein sequence ID" value="UJF35589.1"/>
    <property type="molecule type" value="Genomic_DNA"/>
</dbReference>
<evidence type="ECO:0000256" key="2">
    <source>
        <dbReference type="SAM" id="SignalP"/>
    </source>
</evidence>
<sequence>MKKFVLSLLTIFVLSFTVLPIAFGADNGSDTAASVKKADDFKDLKELSQDEKDKFDALIQDGVFSGLSDDTFGLDVKMNRAQFAKVAAIIFNLKSDEALTTSSFTDVRSDDPANSYALPYIEALKEAGLTNGYDAEGKTYKPEGDVSRQELAAFLIRGLGLDDDAKSATPVEDNSVDDWAKGYVALALEKNLMTNQADGTFGGKVSATRKTLALASYEAKQLLAGATPDDPTTPATPVPTTEPDDEPAAPSGEISPEGKKMLYIARQSNQMQQLKSSPDDEKIIADMKDLGFKVTWINCDKFTAEKAEGYDIIFVSNTVNAKYLRSGIMKDIAIPTIYLKNHGLYYLGLSSQEENTEENNIQTISITQPKEKAAAGLTGDVEYLRKTDNKTAIAYGLPGKEAKVIATIPGKPKEATIFYYNKGSHANNGYEVKARLSFFSFVGDYDNSTDDMWKLLDALVLWTLQNG</sequence>
<accession>A0ABY3SQR3</accession>
<feature type="region of interest" description="Disordered" evidence="1">
    <location>
        <begin position="223"/>
        <end position="255"/>
    </location>
</feature>